<sequence length="69" mass="7371">MLTDMTMESHKLAWQKACGGGACVEIAPGPAGAVYIRDSKDPEGPKLAFTREEWDAFAAGVKADVFVLD</sequence>
<dbReference type="InterPro" id="IPR007278">
    <property type="entry name" value="DUF397"/>
</dbReference>
<name>A0A8J3Y9A3_9ACTN</name>
<dbReference type="Pfam" id="PF04149">
    <property type="entry name" value="DUF397"/>
    <property type="match status" value="1"/>
</dbReference>
<proteinExistence type="predicted"/>
<keyword evidence="3" id="KW-1185">Reference proteome</keyword>
<evidence type="ECO:0000259" key="1">
    <source>
        <dbReference type="Pfam" id="PF04149"/>
    </source>
</evidence>
<organism evidence="2 3">
    <name type="scientific">Spirilliplanes yamanashiensis</name>
    <dbReference type="NCBI Taxonomy" id="42233"/>
    <lineage>
        <taxon>Bacteria</taxon>
        <taxon>Bacillati</taxon>
        <taxon>Actinomycetota</taxon>
        <taxon>Actinomycetes</taxon>
        <taxon>Micromonosporales</taxon>
        <taxon>Micromonosporaceae</taxon>
        <taxon>Spirilliplanes</taxon>
    </lineage>
</organism>
<dbReference type="AlphaFoldDB" id="A0A8J3Y9A3"/>
<accession>A0A8J3Y9A3</accession>
<dbReference type="EMBL" id="BOOY01000025">
    <property type="protein sequence ID" value="GIJ03757.1"/>
    <property type="molecule type" value="Genomic_DNA"/>
</dbReference>
<evidence type="ECO:0000313" key="2">
    <source>
        <dbReference type="EMBL" id="GIJ03757.1"/>
    </source>
</evidence>
<dbReference type="Proteomes" id="UP000652013">
    <property type="component" value="Unassembled WGS sequence"/>
</dbReference>
<reference evidence="2" key="1">
    <citation type="submission" date="2021-01" db="EMBL/GenBank/DDBJ databases">
        <title>Whole genome shotgun sequence of Spirilliplanes yamanashiensis NBRC 15828.</title>
        <authorList>
            <person name="Komaki H."/>
            <person name="Tamura T."/>
        </authorList>
    </citation>
    <scope>NUCLEOTIDE SEQUENCE</scope>
    <source>
        <strain evidence="2">NBRC 15828</strain>
    </source>
</reference>
<comment type="caution">
    <text evidence="2">The sequence shown here is derived from an EMBL/GenBank/DDBJ whole genome shotgun (WGS) entry which is preliminary data.</text>
</comment>
<evidence type="ECO:0000313" key="3">
    <source>
        <dbReference type="Proteomes" id="UP000652013"/>
    </source>
</evidence>
<gene>
    <name evidence="2" type="ORF">Sya03_31090</name>
</gene>
<feature type="domain" description="DUF397" evidence="1">
    <location>
        <begin position="18"/>
        <end position="62"/>
    </location>
</feature>
<dbReference type="RefSeq" id="WP_239107554.1">
    <property type="nucleotide sequence ID" value="NZ_BAAAGJ010000002.1"/>
</dbReference>
<protein>
    <recommendedName>
        <fullName evidence="1">DUF397 domain-containing protein</fullName>
    </recommendedName>
</protein>